<name>A0A3N4KFE2_9PEZI</name>
<proteinExistence type="predicted"/>
<dbReference type="Proteomes" id="UP000277580">
    <property type="component" value="Unassembled WGS sequence"/>
</dbReference>
<organism evidence="2 3">
    <name type="scientific">Morchella conica CCBAS932</name>
    <dbReference type="NCBI Taxonomy" id="1392247"/>
    <lineage>
        <taxon>Eukaryota</taxon>
        <taxon>Fungi</taxon>
        <taxon>Dikarya</taxon>
        <taxon>Ascomycota</taxon>
        <taxon>Pezizomycotina</taxon>
        <taxon>Pezizomycetes</taxon>
        <taxon>Pezizales</taxon>
        <taxon>Morchellaceae</taxon>
        <taxon>Morchella</taxon>
    </lineage>
</organism>
<evidence type="ECO:0000313" key="2">
    <source>
        <dbReference type="EMBL" id="RPB07061.1"/>
    </source>
</evidence>
<protein>
    <submittedName>
        <fullName evidence="2">Uncharacterized protein</fullName>
    </submittedName>
</protein>
<keyword evidence="3" id="KW-1185">Reference proteome</keyword>
<dbReference type="InParanoid" id="A0A3N4KFE2"/>
<evidence type="ECO:0000313" key="3">
    <source>
        <dbReference type="Proteomes" id="UP000277580"/>
    </source>
</evidence>
<dbReference type="AlphaFoldDB" id="A0A3N4KFE2"/>
<accession>A0A3N4KFE2</accession>
<sequence>MLFMFTTHISSGELEQRDTLISPWLTLGFPLKSGFKGHITVRSLGPPPDQPAFDRTRSSPSASSPIIQDAAPTSWRAFCATSAQRVRHRQSTTFAPGSAAGPSHSLGPPGDMAHVRRALANALVAWAAMRFPPPPETLGWSNSAHST</sequence>
<gene>
    <name evidence="2" type="ORF">P167DRAFT_579715</name>
</gene>
<evidence type="ECO:0000256" key="1">
    <source>
        <dbReference type="SAM" id="MobiDB-lite"/>
    </source>
</evidence>
<dbReference type="EMBL" id="ML119198">
    <property type="protein sequence ID" value="RPB07061.1"/>
    <property type="molecule type" value="Genomic_DNA"/>
</dbReference>
<dbReference type="OrthoDB" id="5482160at2759"/>
<reference evidence="2 3" key="1">
    <citation type="journal article" date="2018" name="Nat. Ecol. Evol.">
        <title>Pezizomycetes genomes reveal the molecular basis of ectomycorrhizal truffle lifestyle.</title>
        <authorList>
            <person name="Murat C."/>
            <person name="Payen T."/>
            <person name="Noel B."/>
            <person name="Kuo A."/>
            <person name="Morin E."/>
            <person name="Chen J."/>
            <person name="Kohler A."/>
            <person name="Krizsan K."/>
            <person name="Balestrini R."/>
            <person name="Da Silva C."/>
            <person name="Montanini B."/>
            <person name="Hainaut M."/>
            <person name="Levati E."/>
            <person name="Barry K.W."/>
            <person name="Belfiori B."/>
            <person name="Cichocki N."/>
            <person name="Clum A."/>
            <person name="Dockter R.B."/>
            <person name="Fauchery L."/>
            <person name="Guy J."/>
            <person name="Iotti M."/>
            <person name="Le Tacon F."/>
            <person name="Lindquist E.A."/>
            <person name="Lipzen A."/>
            <person name="Malagnac F."/>
            <person name="Mello A."/>
            <person name="Molinier V."/>
            <person name="Miyauchi S."/>
            <person name="Poulain J."/>
            <person name="Riccioni C."/>
            <person name="Rubini A."/>
            <person name="Sitrit Y."/>
            <person name="Splivallo R."/>
            <person name="Traeger S."/>
            <person name="Wang M."/>
            <person name="Zifcakova L."/>
            <person name="Wipf D."/>
            <person name="Zambonelli A."/>
            <person name="Paolocci F."/>
            <person name="Nowrousian M."/>
            <person name="Ottonello S."/>
            <person name="Baldrian P."/>
            <person name="Spatafora J.W."/>
            <person name="Henrissat B."/>
            <person name="Nagy L.G."/>
            <person name="Aury J.M."/>
            <person name="Wincker P."/>
            <person name="Grigoriev I.V."/>
            <person name="Bonfante P."/>
            <person name="Martin F.M."/>
        </authorList>
    </citation>
    <scope>NUCLEOTIDE SEQUENCE [LARGE SCALE GENOMIC DNA]</scope>
    <source>
        <strain evidence="2 3">CCBAS932</strain>
    </source>
</reference>
<feature type="region of interest" description="Disordered" evidence="1">
    <location>
        <begin position="43"/>
        <end position="67"/>
    </location>
</feature>
<feature type="region of interest" description="Disordered" evidence="1">
    <location>
        <begin position="82"/>
        <end position="110"/>
    </location>
</feature>